<reference evidence="8 10" key="3">
    <citation type="submission" date="2019-07" db="EMBL/GenBank/DDBJ databases">
        <title>Genome sequencing of Parabacteroides distasonis iSURF_7.</title>
        <authorList>
            <person name="Degefu H.N."/>
            <person name="Ruoff K.L."/>
            <person name="Price C.E."/>
            <person name="Valls R.A."/>
            <person name="O'Toole G.A."/>
        </authorList>
    </citation>
    <scope>NUCLEOTIDE SEQUENCE [LARGE SCALE GENOMIC DNA]</scope>
    <source>
        <strain evidence="8 10">CFPLTA003_1B</strain>
    </source>
</reference>
<dbReference type="EMBL" id="JAJCNI010000024">
    <property type="protein sequence ID" value="MCB6519446.1"/>
    <property type="molecule type" value="Genomic_DNA"/>
</dbReference>
<feature type="transmembrane region" description="Helical" evidence="1">
    <location>
        <begin position="136"/>
        <end position="153"/>
    </location>
</feature>
<evidence type="ECO:0000313" key="4">
    <source>
        <dbReference type="EMBL" id="MCB6519446.1"/>
    </source>
</evidence>
<evidence type="ECO:0000259" key="2">
    <source>
        <dbReference type="Pfam" id="PF00534"/>
    </source>
</evidence>
<dbReference type="EMBL" id="WKNE01000001">
    <property type="protein sequence ID" value="MRZ53403.1"/>
    <property type="molecule type" value="Genomic_DNA"/>
</dbReference>
<dbReference type="Gene3D" id="3.40.50.2000">
    <property type="entry name" value="Glycogen Phosphorylase B"/>
    <property type="match status" value="2"/>
</dbReference>
<gene>
    <name evidence="3" type="primary">tagE_1</name>
    <name evidence="3" type="ORF">ERS852380_00482</name>
    <name evidence="8" type="ORF">FSA05_08935</name>
    <name evidence="5" type="ORF">GKD67_00860</name>
    <name evidence="6" type="ORF">GKD68_01360</name>
    <name evidence="7" type="ORF">GKD70_18520</name>
    <name evidence="4" type="ORF">LI194_16785</name>
</gene>
<dbReference type="SUPFAM" id="SSF53756">
    <property type="entry name" value="UDP-Glycosyltransferase/glycogen phosphorylase"/>
    <property type="match status" value="1"/>
</dbReference>
<dbReference type="GO" id="GO:0047265">
    <property type="term" value="F:poly(glycerol-phosphate) alpha-glucosyltransferase activity"/>
    <property type="evidence" value="ECO:0007669"/>
    <property type="project" value="UniProtKB-EC"/>
</dbReference>
<evidence type="ECO:0000313" key="12">
    <source>
        <dbReference type="Proteomes" id="UP000441609"/>
    </source>
</evidence>
<protein>
    <submittedName>
        <fullName evidence="5 8">Glycosyltransferase</fullName>
        <ecNumber evidence="4">2.4.-.-</ecNumber>
    </submittedName>
    <submittedName>
        <fullName evidence="3">Probable poly(Glycerol-phosphate) alpha-glucosyltransferase</fullName>
        <ecNumber evidence="3">2.4.1.52</ecNumber>
    </submittedName>
</protein>
<evidence type="ECO:0000313" key="6">
    <source>
        <dbReference type="EMBL" id="MRZ53403.1"/>
    </source>
</evidence>
<keyword evidence="1" id="KW-0472">Membrane</keyword>
<comment type="caution">
    <text evidence="5">The sequence shown here is derived from an EMBL/GenBank/DDBJ whole genome shotgun (WGS) entry which is preliminary data.</text>
</comment>
<evidence type="ECO:0000313" key="7">
    <source>
        <dbReference type="EMBL" id="MSB75258.1"/>
    </source>
</evidence>
<dbReference type="Proteomes" id="UP000441609">
    <property type="component" value="Unassembled WGS sequence"/>
</dbReference>
<dbReference type="Proteomes" id="UP001198806">
    <property type="component" value="Unassembled WGS sequence"/>
</dbReference>
<dbReference type="Proteomes" id="UP000315827">
    <property type="component" value="Unassembled WGS sequence"/>
</dbReference>
<organism evidence="5 13">
    <name type="scientific">Parabacteroides distasonis</name>
    <dbReference type="NCBI Taxonomy" id="823"/>
    <lineage>
        <taxon>Bacteria</taxon>
        <taxon>Pseudomonadati</taxon>
        <taxon>Bacteroidota</taxon>
        <taxon>Bacteroidia</taxon>
        <taxon>Bacteroidales</taxon>
        <taxon>Tannerellaceae</taxon>
        <taxon>Parabacteroides</taxon>
    </lineage>
</organism>
<dbReference type="EMBL" id="WKMO01000021">
    <property type="protein sequence ID" value="MSB75258.1"/>
    <property type="molecule type" value="Genomic_DNA"/>
</dbReference>
<dbReference type="PANTHER" id="PTHR12526">
    <property type="entry name" value="GLYCOSYLTRANSFERASE"/>
    <property type="match status" value="1"/>
</dbReference>
<keyword evidence="5" id="KW-0808">Transferase</keyword>
<dbReference type="Pfam" id="PF00534">
    <property type="entry name" value="Glycos_transf_1"/>
    <property type="match status" value="1"/>
</dbReference>
<dbReference type="EC" id="2.4.-.-" evidence="4"/>
<dbReference type="RefSeq" id="WP_005856274.1">
    <property type="nucleotide sequence ID" value="NZ_CABMKT010000002.1"/>
</dbReference>
<dbReference type="OrthoDB" id="9790710at2"/>
<evidence type="ECO:0000313" key="13">
    <source>
        <dbReference type="Proteomes" id="UP000461276"/>
    </source>
</evidence>
<sequence length="391" mass="45425">MNILFISLLDPSESGSGNQKVTLLSAKYLSSVGIHCFIAYFKDSEYSSSQLVFDAKFKIDYNDLDGFRSFLIDNEISIIHNQASRAVNMKFLGQAVAGLKVKIISVLHNLPGTENIRYNKQSLLFQVLNRRISFKWLIYLLLLFFYPITRFLVKYTTKRKYKSIYKYSDALVLLSDAYIPIYRSIANLKDSSKMVSIPNFLSFDYVERNYSKTNELLIVARFDEISKRILLALKIWKHFLSTYDVRDWCLTIVGYGEWESVYKDFINKNDIVNVKLVGRDDSKKYFERSSILMFTSLLEGAPLSLLEAMQMKVVPIAFDDCMAIRGFLINDVNSKVIKSLDISEYSRSIYDLITNEKLRCKLSENAFNCLHYFTVKNVMLRWVDLYNSLLK</sequence>
<dbReference type="EMBL" id="CYYK01000002">
    <property type="protein sequence ID" value="CUN51584.1"/>
    <property type="molecule type" value="Genomic_DNA"/>
</dbReference>
<keyword evidence="1" id="KW-1133">Transmembrane helix</keyword>
<keyword evidence="3" id="KW-0328">Glycosyltransferase</keyword>
<dbReference type="Proteomes" id="UP000432516">
    <property type="component" value="Unassembled WGS sequence"/>
</dbReference>
<keyword evidence="1" id="KW-0812">Transmembrane</keyword>
<evidence type="ECO:0000313" key="11">
    <source>
        <dbReference type="Proteomes" id="UP000432516"/>
    </source>
</evidence>
<dbReference type="EMBL" id="WKMY01000001">
    <property type="protein sequence ID" value="MRY91811.1"/>
    <property type="molecule type" value="Genomic_DNA"/>
</dbReference>
<reference evidence="11 12" key="2">
    <citation type="journal article" date="2019" name="Nat. Med.">
        <title>A library of human gut bacterial isolates paired with longitudinal multiomics data enables mechanistic microbiome research.</title>
        <authorList>
            <person name="Poyet M."/>
            <person name="Groussin M."/>
            <person name="Gibbons S.M."/>
            <person name="Avila-Pacheco J."/>
            <person name="Jiang X."/>
            <person name="Kearney S.M."/>
            <person name="Perrotta A.R."/>
            <person name="Berdy B."/>
            <person name="Zhao S."/>
            <person name="Lieberman T.D."/>
            <person name="Swanson P.K."/>
            <person name="Smith M."/>
            <person name="Roesemann S."/>
            <person name="Alexander J.E."/>
            <person name="Rich S.A."/>
            <person name="Livny J."/>
            <person name="Vlamakis H."/>
            <person name="Clish C."/>
            <person name="Bullock K."/>
            <person name="Deik A."/>
            <person name="Scott J."/>
            <person name="Pierce K.A."/>
            <person name="Xavier R.J."/>
            <person name="Alm E.J."/>
        </authorList>
    </citation>
    <scope>NUCLEOTIDE SEQUENCE [LARGE SCALE GENOMIC DNA]</scope>
    <source>
        <strain evidence="6 11">BIOML-A2</strain>
        <strain evidence="7 12">BIOML-A20</strain>
        <strain evidence="5 13">BIOML-A9</strain>
    </source>
</reference>
<evidence type="ECO:0000313" key="3">
    <source>
        <dbReference type="EMBL" id="CUN51584.1"/>
    </source>
</evidence>
<dbReference type="AlphaFoldDB" id="A0A173XIX2"/>
<dbReference type="Proteomes" id="UP000095455">
    <property type="component" value="Unassembled WGS sequence"/>
</dbReference>
<feature type="domain" description="Glycosyl transferase family 1" evidence="2">
    <location>
        <begin position="209"/>
        <end position="366"/>
    </location>
</feature>
<evidence type="ECO:0000256" key="1">
    <source>
        <dbReference type="SAM" id="Phobius"/>
    </source>
</evidence>
<proteinExistence type="predicted"/>
<dbReference type="PANTHER" id="PTHR12526:SF628">
    <property type="entry name" value="MANNOSYLGLUCOSYLGLYCERATE SYNTHASE"/>
    <property type="match status" value="1"/>
</dbReference>
<name>A0A173XIX2_PARDI</name>
<evidence type="ECO:0000313" key="9">
    <source>
        <dbReference type="Proteomes" id="UP000095455"/>
    </source>
</evidence>
<reference evidence="4" key="4">
    <citation type="submission" date="2021-10" db="EMBL/GenBank/DDBJ databases">
        <title>Collection of gut derived symbiotic bacterial strains cultured from healthy donors.</title>
        <authorList>
            <person name="Lin H."/>
            <person name="Littmann E."/>
            <person name="Kohout C."/>
            <person name="Pamer E.G."/>
        </authorList>
    </citation>
    <scope>NUCLEOTIDE SEQUENCE</scope>
    <source>
        <strain evidence="4">DFI.2.94</strain>
    </source>
</reference>
<reference evidence="3 9" key="1">
    <citation type="submission" date="2015-09" db="EMBL/GenBank/DDBJ databases">
        <authorList>
            <consortium name="Pathogen Informatics"/>
        </authorList>
    </citation>
    <scope>NUCLEOTIDE SEQUENCE [LARGE SCALE GENOMIC DNA]</scope>
    <source>
        <strain evidence="3 9">2789STDY5608822</strain>
    </source>
</reference>
<accession>A0A173XIX2</accession>
<evidence type="ECO:0000313" key="8">
    <source>
        <dbReference type="EMBL" id="TWV62210.1"/>
    </source>
</evidence>
<dbReference type="EC" id="2.4.1.52" evidence="3"/>
<dbReference type="Proteomes" id="UP000461276">
    <property type="component" value="Unassembled WGS sequence"/>
</dbReference>
<evidence type="ECO:0000313" key="5">
    <source>
        <dbReference type="EMBL" id="MRY91811.1"/>
    </source>
</evidence>
<dbReference type="EMBL" id="VOHW01000004">
    <property type="protein sequence ID" value="TWV62210.1"/>
    <property type="molecule type" value="Genomic_DNA"/>
</dbReference>
<dbReference type="InterPro" id="IPR001296">
    <property type="entry name" value="Glyco_trans_1"/>
</dbReference>
<evidence type="ECO:0000313" key="10">
    <source>
        <dbReference type="Proteomes" id="UP000315827"/>
    </source>
</evidence>